<dbReference type="Pfam" id="PF05258">
    <property type="entry name" value="DciA"/>
    <property type="match status" value="1"/>
</dbReference>
<protein>
    <recommendedName>
        <fullName evidence="4">DUF721 domain-containing protein</fullName>
    </recommendedName>
</protein>
<keyword evidence="3" id="KW-1185">Reference proteome</keyword>
<dbReference type="InterPro" id="IPR007922">
    <property type="entry name" value="DciA-like"/>
</dbReference>
<name>D0WHH6_SLAES</name>
<dbReference type="STRING" id="649764.HMPREF0762_01214"/>
<evidence type="ECO:0000256" key="1">
    <source>
        <dbReference type="SAM" id="MobiDB-lite"/>
    </source>
</evidence>
<evidence type="ECO:0008006" key="4">
    <source>
        <dbReference type="Google" id="ProtNLM"/>
    </source>
</evidence>
<gene>
    <name evidence="2" type="ORF">HMPREF0762_01214</name>
</gene>
<evidence type="ECO:0000313" key="3">
    <source>
        <dbReference type="Proteomes" id="UP000006001"/>
    </source>
</evidence>
<feature type="region of interest" description="Disordered" evidence="1">
    <location>
        <begin position="124"/>
        <end position="148"/>
    </location>
</feature>
<dbReference type="eggNOG" id="ENOG5031TY0">
    <property type="taxonomic scope" value="Bacteria"/>
</dbReference>
<evidence type="ECO:0000313" key="2">
    <source>
        <dbReference type="EMBL" id="EEZ61140.1"/>
    </source>
</evidence>
<sequence length="186" mass="21217">MPMGGIDMPRRMKSLSEAMRTTLKNMSDDSGALRKAARAAQVRDIWKHLVEPAFLEHTNSVFILTEQGVKKLVVYVDDSIFAAELNARRELIKMQLAGRFGEEVDEFQIRISKGRHKNVHPFIEDMPSFEHGDKKASGPLRRLSSEEKESIEADAMAIEDPRIRKAFVRAMISDLESNFDESNQKR</sequence>
<dbReference type="EMBL" id="ACUX02000007">
    <property type="protein sequence ID" value="EEZ61140.1"/>
    <property type="molecule type" value="Genomic_DNA"/>
</dbReference>
<reference evidence="2" key="1">
    <citation type="submission" date="2009-10" db="EMBL/GenBank/DDBJ databases">
        <authorList>
            <person name="Weinstock G."/>
            <person name="Sodergren E."/>
            <person name="Clifton S."/>
            <person name="Fulton L."/>
            <person name="Fulton B."/>
            <person name="Courtney L."/>
            <person name="Fronick C."/>
            <person name="Harrison M."/>
            <person name="Strong C."/>
            <person name="Farmer C."/>
            <person name="Delahaunty K."/>
            <person name="Markovic C."/>
            <person name="Hall O."/>
            <person name="Minx P."/>
            <person name="Tomlinson C."/>
            <person name="Mitreva M."/>
            <person name="Nelson J."/>
            <person name="Hou S."/>
            <person name="Wollam A."/>
            <person name="Pepin K.H."/>
            <person name="Johnson M."/>
            <person name="Bhonagiri V."/>
            <person name="Nash W.E."/>
            <person name="Warren W."/>
            <person name="Chinwalla A."/>
            <person name="Mardis E.R."/>
            <person name="Wilson R.K."/>
        </authorList>
    </citation>
    <scope>NUCLEOTIDE SEQUENCE [LARGE SCALE GENOMIC DNA]</scope>
    <source>
        <strain evidence="2">ATCC 700122</strain>
    </source>
</reference>
<dbReference type="Proteomes" id="UP000006001">
    <property type="component" value="Unassembled WGS sequence"/>
</dbReference>
<dbReference type="AlphaFoldDB" id="D0WHH6"/>
<proteinExistence type="predicted"/>
<comment type="caution">
    <text evidence="2">The sequence shown here is derived from an EMBL/GenBank/DDBJ whole genome shotgun (WGS) entry which is preliminary data.</text>
</comment>
<organism evidence="2 3">
    <name type="scientific">Slackia exigua (strain ATCC 700122 / DSM 15923 / CIP 105133 / JCM 11022 / KCTC 5966 / S-7)</name>
    <dbReference type="NCBI Taxonomy" id="649764"/>
    <lineage>
        <taxon>Bacteria</taxon>
        <taxon>Bacillati</taxon>
        <taxon>Actinomycetota</taxon>
        <taxon>Coriobacteriia</taxon>
        <taxon>Eggerthellales</taxon>
        <taxon>Eggerthellaceae</taxon>
        <taxon>Slackia</taxon>
    </lineage>
</organism>
<accession>D0WHH6</accession>
<dbReference type="HOGENOM" id="CLU_1539044_0_0_11"/>